<dbReference type="OrthoDB" id="668516at2759"/>
<organism evidence="1 2">
    <name type="scientific">Oryza meyeriana var. granulata</name>
    <dbReference type="NCBI Taxonomy" id="110450"/>
    <lineage>
        <taxon>Eukaryota</taxon>
        <taxon>Viridiplantae</taxon>
        <taxon>Streptophyta</taxon>
        <taxon>Embryophyta</taxon>
        <taxon>Tracheophyta</taxon>
        <taxon>Spermatophyta</taxon>
        <taxon>Magnoliopsida</taxon>
        <taxon>Liliopsida</taxon>
        <taxon>Poales</taxon>
        <taxon>Poaceae</taxon>
        <taxon>BOP clade</taxon>
        <taxon>Oryzoideae</taxon>
        <taxon>Oryzeae</taxon>
        <taxon>Oryzinae</taxon>
        <taxon>Oryza</taxon>
        <taxon>Oryza meyeriana</taxon>
    </lineage>
</organism>
<proteinExistence type="predicted"/>
<dbReference type="InterPro" id="IPR012871">
    <property type="entry name" value="DUF1668_ORYSA"/>
</dbReference>
<evidence type="ECO:0000313" key="1">
    <source>
        <dbReference type="EMBL" id="KAF0912930.1"/>
    </source>
</evidence>
<accession>A0A6G1DKD4</accession>
<name>A0A6G1DKD4_9ORYZ</name>
<protein>
    <recommendedName>
        <fullName evidence="3">DUF1618 domain-containing protein</fullName>
    </recommendedName>
</protein>
<sequence>MAKRRRSDDRKEKRTRRRRLYLLTHDWDRGFSMYKLDVDDFDPTTPTARTWIPGLVTFPTGRSSAWPAARRRRAFSFDGERGAWARHGRWHLPFLGKAFFVHKLDAWIGLSSQRRGHIAACRVVSRRDDPGCAEPACKTGNDLLFIRDGMRHLDYNLTYMGNANFCIQETLTCKGDDFVTTFGLKMLMLLRLVTFRVEYSADGELRAVNRREKIFKLSRITATHPPSAFWI</sequence>
<dbReference type="Proteomes" id="UP000479710">
    <property type="component" value="Unassembled WGS sequence"/>
</dbReference>
<keyword evidence="2" id="KW-1185">Reference proteome</keyword>
<dbReference type="EMBL" id="SPHZ02000006">
    <property type="protein sequence ID" value="KAF0912930.1"/>
    <property type="molecule type" value="Genomic_DNA"/>
</dbReference>
<comment type="caution">
    <text evidence="1">The sequence shown here is derived from an EMBL/GenBank/DDBJ whole genome shotgun (WGS) entry which is preliminary data.</text>
</comment>
<gene>
    <name evidence="1" type="ORF">E2562_019498</name>
</gene>
<dbReference type="Pfam" id="PF07893">
    <property type="entry name" value="DUF1668"/>
    <property type="match status" value="1"/>
</dbReference>
<reference evidence="1 2" key="1">
    <citation type="submission" date="2019-11" db="EMBL/GenBank/DDBJ databases">
        <title>Whole genome sequence of Oryza granulata.</title>
        <authorList>
            <person name="Li W."/>
        </authorList>
    </citation>
    <scope>NUCLEOTIDE SEQUENCE [LARGE SCALE GENOMIC DNA]</scope>
    <source>
        <strain evidence="2">cv. Menghai</strain>
        <tissue evidence="1">Leaf</tissue>
    </source>
</reference>
<evidence type="ECO:0008006" key="3">
    <source>
        <dbReference type="Google" id="ProtNLM"/>
    </source>
</evidence>
<dbReference type="PANTHER" id="PTHR33085">
    <property type="entry name" value="OS12G0113100 PROTEIN-RELATED"/>
    <property type="match status" value="1"/>
</dbReference>
<evidence type="ECO:0000313" key="2">
    <source>
        <dbReference type="Proteomes" id="UP000479710"/>
    </source>
</evidence>
<dbReference type="AlphaFoldDB" id="A0A6G1DKD4"/>